<protein>
    <submittedName>
        <fullName evidence="2">Pyridoxamine 5'-phosphate oxidase family protein</fullName>
    </submittedName>
</protein>
<sequence>MKTQNYTKDKNGIQKMHQLITVPKVVMLATQLNKTPFSVCPMTLQELDDQGQMWFFSSKTSSHFSDIQEDNSVQIMYTDELKQQYISIYGNATHIVDSQKTKELWNPKFNKWFEGMDDSNLALLCVNIEQASYWDSGLGKLVSFFSIADGVIQDNPQNVGSKGHIDMQNH</sequence>
<proteinExistence type="predicted"/>
<comment type="caution">
    <text evidence="2">The sequence shown here is derived from an EMBL/GenBank/DDBJ whole genome shotgun (WGS) entry which is preliminary data.</text>
</comment>
<accession>A0ABW5KPJ8</accession>
<dbReference type="InterPro" id="IPR038725">
    <property type="entry name" value="YdaG_split_barrel_FMN-bd"/>
</dbReference>
<dbReference type="RefSeq" id="WP_376891333.1">
    <property type="nucleotide sequence ID" value="NZ_JBHULS010000001.1"/>
</dbReference>
<dbReference type="EMBL" id="JBHULS010000001">
    <property type="protein sequence ID" value="MFD2550546.1"/>
    <property type="molecule type" value="Genomic_DNA"/>
</dbReference>
<dbReference type="PANTHER" id="PTHR34818">
    <property type="entry name" value="PROTEIN BLI-3"/>
    <property type="match status" value="1"/>
</dbReference>
<evidence type="ECO:0000313" key="3">
    <source>
        <dbReference type="Proteomes" id="UP001597472"/>
    </source>
</evidence>
<dbReference type="Pfam" id="PF16242">
    <property type="entry name" value="Pyrid_ox_like"/>
    <property type="match status" value="1"/>
</dbReference>
<feature type="domain" description="General stress protein FMN-binding split barrel" evidence="1">
    <location>
        <begin position="13"/>
        <end position="155"/>
    </location>
</feature>
<dbReference type="Gene3D" id="2.30.110.10">
    <property type="entry name" value="Electron Transport, Fmn-binding Protein, Chain A"/>
    <property type="match status" value="1"/>
</dbReference>
<keyword evidence="3" id="KW-1185">Reference proteome</keyword>
<reference evidence="3" key="1">
    <citation type="journal article" date="2019" name="Int. J. Syst. Evol. Microbiol.">
        <title>The Global Catalogue of Microorganisms (GCM) 10K type strain sequencing project: providing services to taxonomists for standard genome sequencing and annotation.</title>
        <authorList>
            <consortium name="The Broad Institute Genomics Platform"/>
            <consortium name="The Broad Institute Genome Sequencing Center for Infectious Disease"/>
            <person name="Wu L."/>
            <person name="Ma J."/>
        </authorList>
    </citation>
    <scope>NUCLEOTIDE SEQUENCE [LARGE SCALE GENOMIC DNA]</scope>
    <source>
        <strain evidence="3">KCTC 42587</strain>
    </source>
</reference>
<organism evidence="2 3">
    <name type="scientific">Bizionia sediminis</name>
    <dbReference type="NCBI Taxonomy" id="1737064"/>
    <lineage>
        <taxon>Bacteria</taxon>
        <taxon>Pseudomonadati</taxon>
        <taxon>Bacteroidota</taxon>
        <taxon>Flavobacteriia</taxon>
        <taxon>Flavobacteriales</taxon>
        <taxon>Flavobacteriaceae</taxon>
        <taxon>Bizionia</taxon>
    </lineage>
</organism>
<evidence type="ECO:0000313" key="2">
    <source>
        <dbReference type="EMBL" id="MFD2550546.1"/>
    </source>
</evidence>
<dbReference type="SUPFAM" id="SSF50475">
    <property type="entry name" value="FMN-binding split barrel"/>
    <property type="match status" value="1"/>
</dbReference>
<name>A0ABW5KPJ8_9FLAO</name>
<evidence type="ECO:0000259" key="1">
    <source>
        <dbReference type="Pfam" id="PF16242"/>
    </source>
</evidence>
<dbReference type="InterPro" id="IPR052917">
    <property type="entry name" value="Stress-Dev_Protein"/>
</dbReference>
<dbReference type="PANTHER" id="PTHR34818:SF1">
    <property type="entry name" value="PROTEIN BLI-3"/>
    <property type="match status" value="1"/>
</dbReference>
<dbReference type="Proteomes" id="UP001597472">
    <property type="component" value="Unassembled WGS sequence"/>
</dbReference>
<dbReference type="InterPro" id="IPR012349">
    <property type="entry name" value="Split_barrel_FMN-bd"/>
</dbReference>
<gene>
    <name evidence="2" type="ORF">ACFSQP_01835</name>
</gene>